<dbReference type="HOGENOM" id="CLU_070510_4_0_6"/>
<keyword evidence="1" id="KW-0732">Signal</keyword>
<dbReference type="CDD" id="cd11614">
    <property type="entry name" value="SAF_CpaB_FlgA_like"/>
    <property type="match status" value="1"/>
</dbReference>
<keyword evidence="3" id="KW-0969">Cilium</keyword>
<name>Q1N308_9GAMM</name>
<dbReference type="RefSeq" id="WP_007016112.1">
    <property type="nucleotide sequence ID" value="NZ_AAQH01000006.1"/>
</dbReference>
<sequence>MRIGQIFGKHRFFLGLLCLVGVNSVSHATGDTGGTSWHQQIEQGLKGHLSHYLNQMAQDMEISDYQIEVDISYLDKRLEFAACPQPVQIETLTSLDLGRNHIKVACKTKSWALNVPVELNIKAPVVVLNQPVPKDIELQARHLDLEIHNLADLRSGYFLKKENVIGKQSKRGLAGQTVLNGRLVLPALLVKKGDRVIISASKGPMSVKMPGEALNDGREGRQIRVKNLRSERIIRATVEESGVVSVNF</sequence>
<comment type="function">
    <text evidence="1">Involved in the assembly process of the P-ring formation. It may associate with FlgF on the rod constituting a structure essential for the P-ring assembly or may act as a modulator protein for the P-ring assembly.</text>
</comment>
<feature type="chain" id="PRO_5005142765" description="Flagella basal body P-ring formation protein FlgA" evidence="1">
    <location>
        <begin position="29"/>
        <end position="248"/>
    </location>
</feature>
<comment type="caution">
    <text evidence="3">The sequence shown here is derived from an EMBL/GenBank/DDBJ whole genome shotgun (WGS) entry which is preliminary data.</text>
</comment>
<dbReference type="Proteomes" id="UP000004263">
    <property type="component" value="Unassembled WGS sequence"/>
</dbReference>
<feature type="signal peptide" evidence="1">
    <location>
        <begin position="1"/>
        <end position="28"/>
    </location>
</feature>
<dbReference type="NCBIfam" id="TIGR03170">
    <property type="entry name" value="flgA_cterm"/>
    <property type="match status" value="1"/>
</dbReference>
<dbReference type="STRING" id="207949.RED65_06438"/>
<dbReference type="GO" id="GO:0042597">
    <property type="term" value="C:periplasmic space"/>
    <property type="evidence" value="ECO:0007669"/>
    <property type="project" value="UniProtKB-SubCell"/>
</dbReference>
<feature type="domain" description="Flagella basal body P-ring formation protein FlgA SAF" evidence="2">
    <location>
        <begin position="124"/>
        <end position="246"/>
    </location>
</feature>
<comment type="subcellular location">
    <subcellularLocation>
        <location evidence="1">Periplasm</location>
    </subcellularLocation>
</comment>
<gene>
    <name evidence="3" type="ORF">RED65_06438</name>
</gene>
<dbReference type="PANTHER" id="PTHR36307">
    <property type="entry name" value="FLAGELLA BASAL BODY P-RING FORMATION PROTEIN FLGA"/>
    <property type="match status" value="1"/>
</dbReference>
<dbReference type="GO" id="GO:0044780">
    <property type="term" value="P:bacterial-type flagellum assembly"/>
    <property type="evidence" value="ECO:0007669"/>
    <property type="project" value="InterPro"/>
</dbReference>
<evidence type="ECO:0000313" key="3">
    <source>
        <dbReference type="EMBL" id="EAT12511.1"/>
    </source>
</evidence>
<accession>Q1N308</accession>
<dbReference type="Gene3D" id="2.30.30.760">
    <property type="match status" value="1"/>
</dbReference>
<dbReference type="InterPro" id="IPR039246">
    <property type="entry name" value="Flagellar_FlgA"/>
</dbReference>
<proteinExistence type="inferred from homology"/>
<keyword evidence="1" id="KW-1005">Bacterial flagellum biogenesis</keyword>
<keyword evidence="3" id="KW-0282">Flagellum</keyword>
<dbReference type="PANTHER" id="PTHR36307:SF1">
    <property type="entry name" value="FLAGELLA BASAL BODY P-RING FORMATION PROTEIN FLGA"/>
    <property type="match status" value="1"/>
</dbReference>
<evidence type="ECO:0000313" key="4">
    <source>
        <dbReference type="Proteomes" id="UP000004263"/>
    </source>
</evidence>
<evidence type="ECO:0000259" key="2">
    <source>
        <dbReference type="Pfam" id="PF13144"/>
    </source>
</evidence>
<keyword evidence="4" id="KW-1185">Reference proteome</keyword>
<dbReference type="Pfam" id="PF13144">
    <property type="entry name" value="ChapFlgA"/>
    <property type="match status" value="1"/>
</dbReference>
<dbReference type="Gene3D" id="3.90.1210.10">
    <property type="entry name" value="Antifreeze-like/N-acetylneuraminic acid synthase C-terminal domain"/>
    <property type="match status" value="1"/>
</dbReference>
<dbReference type="AlphaFoldDB" id="Q1N308"/>
<keyword evidence="3" id="KW-0966">Cell projection</keyword>
<organism evidence="3 4">
    <name type="scientific">Bermanella marisrubri</name>
    <dbReference type="NCBI Taxonomy" id="207949"/>
    <lineage>
        <taxon>Bacteria</taxon>
        <taxon>Pseudomonadati</taxon>
        <taxon>Pseudomonadota</taxon>
        <taxon>Gammaproteobacteria</taxon>
        <taxon>Oceanospirillales</taxon>
        <taxon>Oceanospirillaceae</taxon>
        <taxon>Bermanella</taxon>
    </lineage>
</organism>
<reference evidence="3 4" key="1">
    <citation type="submission" date="2006-03" db="EMBL/GenBank/DDBJ databases">
        <authorList>
            <person name="Pinhassi J."/>
            <person name="Pedros-Alio C."/>
            <person name="Ferriera S."/>
            <person name="Johnson J."/>
            <person name="Kravitz S."/>
            <person name="Halpern A."/>
            <person name="Remington K."/>
            <person name="Beeson K."/>
            <person name="Tran B."/>
            <person name="Rogers Y.-H."/>
            <person name="Friedman R."/>
            <person name="Venter J.C."/>
        </authorList>
    </citation>
    <scope>NUCLEOTIDE SEQUENCE [LARGE SCALE GENOMIC DNA]</scope>
    <source>
        <strain evidence="3 4">RED65</strain>
    </source>
</reference>
<dbReference type="InterPro" id="IPR017585">
    <property type="entry name" value="SAF_FlgA"/>
</dbReference>
<keyword evidence="1" id="KW-0574">Periplasm</keyword>
<protein>
    <recommendedName>
        <fullName evidence="1">Flagella basal body P-ring formation protein FlgA</fullName>
    </recommendedName>
</protein>
<evidence type="ECO:0000256" key="1">
    <source>
        <dbReference type="RuleBase" id="RU362063"/>
    </source>
</evidence>
<dbReference type="EMBL" id="AAQH01000006">
    <property type="protein sequence ID" value="EAT12511.1"/>
    <property type="molecule type" value="Genomic_DNA"/>
</dbReference>
<comment type="similarity">
    <text evidence="1">Belongs to the FlgA family.</text>
</comment>